<dbReference type="Proteomes" id="UP000186601">
    <property type="component" value="Unassembled WGS sequence"/>
</dbReference>
<dbReference type="EMBL" id="MLYV02000870">
    <property type="protein sequence ID" value="PSR75976.1"/>
    <property type="molecule type" value="Genomic_DNA"/>
</dbReference>
<gene>
    <name evidence="1" type="ORF">PHLCEN_2v8754</name>
</gene>
<proteinExistence type="predicted"/>
<name>A0A2R6NSR7_9APHY</name>
<dbReference type="AlphaFoldDB" id="A0A2R6NSR7"/>
<comment type="caution">
    <text evidence="1">The sequence shown here is derived from an EMBL/GenBank/DDBJ whole genome shotgun (WGS) entry which is preliminary data.</text>
</comment>
<dbReference type="OrthoDB" id="3223806at2759"/>
<dbReference type="Gene3D" id="3.40.50.12660">
    <property type="match status" value="1"/>
</dbReference>
<sequence>MHANNSPRKKALLVGMRYADNDRMTSDSELICCTLEEFRDRLIRQYGYSDEDIKIPELTGSTSTNMSREFILRAAMDTLVTGAGVGDRFIFYCECNSGLSRFH</sequence>
<accession>A0A2R6NSR7</accession>
<organism evidence="1 2">
    <name type="scientific">Hermanssonia centrifuga</name>
    <dbReference type="NCBI Taxonomy" id="98765"/>
    <lineage>
        <taxon>Eukaryota</taxon>
        <taxon>Fungi</taxon>
        <taxon>Dikarya</taxon>
        <taxon>Basidiomycota</taxon>
        <taxon>Agaricomycotina</taxon>
        <taxon>Agaricomycetes</taxon>
        <taxon>Polyporales</taxon>
        <taxon>Meruliaceae</taxon>
        <taxon>Hermanssonia</taxon>
    </lineage>
</organism>
<evidence type="ECO:0000313" key="1">
    <source>
        <dbReference type="EMBL" id="PSR75976.1"/>
    </source>
</evidence>
<evidence type="ECO:0000313" key="2">
    <source>
        <dbReference type="Proteomes" id="UP000186601"/>
    </source>
</evidence>
<protein>
    <submittedName>
        <fullName evidence="1">Uncharacterized protein</fullName>
    </submittedName>
</protein>
<keyword evidence="2" id="KW-1185">Reference proteome</keyword>
<reference evidence="1 2" key="1">
    <citation type="submission" date="2018-02" db="EMBL/GenBank/DDBJ databases">
        <title>Genome sequence of the basidiomycete white-rot fungus Phlebia centrifuga.</title>
        <authorList>
            <person name="Granchi Z."/>
            <person name="Peng M."/>
            <person name="de Vries R.P."/>
            <person name="Hilden K."/>
            <person name="Makela M.R."/>
            <person name="Grigoriev I."/>
            <person name="Riley R."/>
        </authorList>
    </citation>
    <scope>NUCLEOTIDE SEQUENCE [LARGE SCALE GENOMIC DNA]</scope>
    <source>
        <strain evidence="1 2">FBCC195</strain>
    </source>
</reference>